<feature type="region of interest" description="Disordered" evidence="1">
    <location>
        <begin position="2507"/>
        <end position="2531"/>
    </location>
</feature>
<feature type="compositionally biased region" description="Polar residues" evidence="1">
    <location>
        <begin position="2112"/>
        <end position="2136"/>
    </location>
</feature>
<dbReference type="PANTHER" id="PTHR45912">
    <property type="entry name" value="CILIA- AND FLAGELLA-ASSOCIATED PROTEIN 47"/>
    <property type="match status" value="1"/>
</dbReference>
<organism evidence="3 4">
    <name type="scientific">Giardia muris</name>
    <dbReference type="NCBI Taxonomy" id="5742"/>
    <lineage>
        <taxon>Eukaryota</taxon>
        <taxon>Metamonada</taxon>
        <taxon>Diplomonadida</taxon>
        <taxon>Hexamitidae</taxon>
        <taxon>Giardiinae</taxon>
        <taxon>Giardia</taxon>
    </lineage>
</organism>
<dbReference type="GO" id="GO:0060271">
    <property type="term" value="P:cilium assembly"/>
    <property type="evidence" value="ECO:0007669"/>
    <property type="project" value="TreeGrafter"/>
</dbReference>
<dbReference type="Gene3D" id="2.60.40.10">
    <property type="entry name" value="Immunoglobulins"/>
    <property type="match status" value="2"/>
</dbReference>
<feature type="compositionally biased region" description="Low complexity" evidence="1">
    <location>
        <begin position="1317"/>
        <end position="1332"/>
    </location>
</feature>
<feature type="compositionally biased region" description="Polar residues" evidence="1">
    <location>
        <begin position="2509"/>
        <end position="2522"/>
    </location>
</feature>
<feature type="compositionally biased region" description="Polar residues" evidence="1">
    <location>
        <begin position="1333"/>
        <end position="1348"/>
    </location>
</feature>
<comment type="caution">
    <text evidence="3">The sequence shown here is derived from an EMBL/GenBank/DDBJ whole genome shotgun (WGS) entry which is preliminary data.</text>
</comment>
<name>A0A4Z1T6E4_GIAMU</name>
<feature type="region of interest" description="Disordered" evidence="1">
    <location>
        <begin position="1268"/>
        <end position="1349"/>
    </location>
</feature>
<dbReference type="Proteomes" id="UP000315496">
    <property type="component" value="Chromosome 2"/>
</dbReference>
<dbReference type="OrthoDB" id="10060824at2759"/>
<dbReference type="PROSITE" id="PS50202">
    <property type="entry name" value="MSP"/>
    <property type="match status" value="1"/>
</dbReference>
<feature type="region of interest" description="Disordered" evidence="1">
    <location>
        <begin position="2112"/>
        <end position="2138"/>
    </location>
</feature>
<sequence>MHGVSIRPPKLEFLGVAPGRAVTLPLRIVNTTSLSIKVRMQGPQTGVFKLQAEVTSQLPPGLTQTVHVSFYSKDESKPEFHDSILIYTPNEEIEVPLFAERCRPHLAPTVETLDFGNLIPGYPISRTLTLANSGTEDATFNLEVNDAAFEQEQQVTSKTPSLKQMLGFNTSTGVVPMGGKKTVSLTIQCETTGTYRGVVLIKDQYGHQSLLNVSCCVVEPSLIYFQYADDIDGTNPLATIPGNANDAIYETVGADPKDPHAHARRLVPLETWRCNAKYQESTSRRIVAQNISPYTMCFEFQVEVRERKALCDLNSAGSGPVQSDDPATDFITVTPATGTLKPGEKIELEITFAPKLDLLKIERLCRFMTNTLLSDWSRIFGMLGKQVGTTTDFDGAAFDATLVEKMPLEDLKRLGSEFYLFRYNLDNVSYVFEVRTRCSVENLHRMFVGTSFFSVSALATRPLVSVSDNLIRFTESGQSHPFTVKNMSLDPLRITIKAPSAFHIGDPLNHNELTVTLQPKEARIFQLFFLPKSSTLFNDYMYVYLGNTEFYQVTVNLVTNKDKALRQRIQNTRAILDTANSRLVKDPGLGKPQLMTATELQKLKFEKSLACDKTYMANRLKMVQPESSDGKARKEMRNYTKRYLDPSTDSSESDDAKYELQDNRLVAQTKTQKPFERISAYNDVLDLGMADNYGKNDYDSNYKNKRLKSKVQEELAKLDSNTESVALMVQPKKRSTLSNDLLAPVKLFGPDNYDNLDILRFQQMIKKLTARELALISTGPMEFDFETVTVGTRMVRYFKIANDLKVHIKVSLTTSQQIYDQEIAKRRETELVEDSFSEDFTPGATLPTEITSSEARGESAPTVAPHRITKIAVDPCVQYIPPGAMAGFPISLFFKHLASQYTDTIRVFVNDGEYGLLTFKARIEQPSLRLNVKSYSTITEARELLSKYANVLLKVSLSSKDRERGQGQDVPAGPSQITMQMLNDIVFFDLNPTNVYSKKIERELVLTNVGTSATAVALNVAPNGVFSRTAVSNGEFIPVASTALVQSAKTSVVDGERHSSIVSAAHSTVRKNSRTHRPNSGSTGNEAFMVNTRLIEGFENDTTRTISLLWQPTNAEISTAILTLQAAKGAPQYVPIMARLAPGRASFVEKGLDYGLINIGKVVHGVCTLINKSSEAECYFELIEGGLVRTSSVDLSANNIDVEIPRGRLAPEESLQIQISLTAMCLGKIDSKISFRIIGGEKIDLPIHAIVEAPHIIVTEVMDTGPSLSVAQSPGSTTTVTRVTSPQRNQSQNASRDVTRSRKTPLSESNTLAGAPTGRSGRVVSRTGRSVSFQNTIQPEQESTTPTFESPLVIRPSHIDFSAGVTQSIPTLKKLQISNHGRVAADFFIDCTLAKFVSLTDIGTDDSTTSHSVVSTLITRTDLLERFRILSDAQSMKRTTSLQRPQDRELTLASHIEDTGEGVTETLLRAQDKLIDQLAKRHNLPIFPHLRSIDYQTLMALLINSNEIPDPDGSGKLRVLSQLGNCFGLGSDSNKVMHVYLPPGGTTTVILSVVATEQLSQVRDCVFFYILGQTPYSSILTNAADITFKDLHPQTSDATSDALTERDMHIVQTSPEGEGRNLLSAYYRNQELKNTLILSYSVHSAVLMAATPLINFGIKIADSAYKQGMSARPPMFQDLYRNILNFLGLGVDVGMSQSSTIHTDTHDASHVTTGSGSGVAKDLVVELPFISQMAPSGLYFQDINISNQSNRIVLFVILVTDYDDRLLSNKLYSLNQSFGRIQAYDNISFRVFFSPTKVGVHHATLKLYYRELVRQDEDIPIEGEGTHQDPELAFFCNRGFVNSPYLTIHLRSVAVFRTLVFSANPLIFPNTAVCMPSRCIFYIRNLGYKHNARLTINFPPELSKIAFSVIWPLGNTINHMIRLLPVIISFVSVVPMSFSSRCVICDDEGIPYGLTINGNCANEPYLLKDYMRTNYKRILHDSGPPTSALCEPSFTLVPRGVDPYSLDAPEFGVYHSYRQLAAICQADENDPLLRHYGLNKHIILALESIGCKSLIEFSDYSKSMGLEETFNELSLGKDLWGQYGATPLCSNFKEVLGHVSIINSTVQADTSGALTGRSNQPPSTSRTQLTGKSSGGQREKGRLNLELVQRLLIGPFATTEYPRYPNAHHRLSFYWHFLFRSVGTSSESCLTPYIKVIPDMIGYSLESMINISFMTQVLCLLLNLRLNMNLPFPQQFTASVGKTNPFLIWACTLMRKTLKIDSKLVQNLPSIPKKRIDFLFSCYDELLTSLKINGAMLTNLPCELLLGKQDFLLHCSWTIAKMARNAYTYSTDSTEEEDTYDFEPQLASPMISQTNSTIILDLMQVVHELSHRTAWYFVISELIRIYVLSTTRSPKGFDAALKRHRVWITNEACEFGLRKGIFRQVCEREPVADFYRKWGDFCKKVGEREDNNLMLFLAYHTSFMLYGTEFQKVVILREYVPETTEIKERKVGSINSSMRKNITRRSLALSANPTPNESRLNESMSAPPSSAPMRDPFYIPHDPSALFSGLEIALTILSHYPYAEGLTQRVETLLTVATQIAKAYIDESTDFTVSDILTLRIRTEPITERLFNSLEAARAALWGEIEQFLRFEFNIVMVQSGLYLTSSTLVNYAHNSAYVTAVATNHQLLATLLYQILPSFIPDKTLRIVASLGDTVSQPLEVANTAKNAVIKYRTSLLYPRRDDAAVGGVSCEIRLSTPLLTVEPRLSGTLTIKMTPRFAKQCAALVGLRPSYESHTSPSGTFQAPTFVMLVIDTNDSVPVKVYEVESRCQQQAKISIDVENKNGVDASYQIRIVEKFVALDATSLNTVARKPKRTFNYMEPLAAQLSKSQTQGRHPIEPATEPLCGVETSPIAFKTNERILKIRARNRQSMNLYYAPTHPGAYVASIFFEDANLGTFMYELRGYSILPDVSQTYNLSTLVQENRAFSLDLSELLTSDGRHRFVNYGLYPIQDQDEKQKIKKRDPKSTLSLTSKINPETRVLTLQYQPAAKPEPGVHAYRLLLATDTFTRQAIIYLSLLKKQEEIQMEMVTPARETVVQKIPIRNNTDVPAQMSLTATSHGVGQSKNIGYLRINGRQLQDGVPVTLTVEPGDTPFTTIDFSPSWIMSFTARLVIKNVTQDIITDEYTLKCSGTEPLASGTITLETVAMEPVTSTLTISYSPTSAMGTMPCKYQIYLQDKKNVFSIDTTALELRPGESGRVEVRGFSPCSGQSRNVLFVKNTALNTYEWYDVLLLVKPRECSGVIEIKAATNTFKQHELLIRNTREDAYANLSVDVINIPPHIVSYNPRMQIEPGATQNFVLSAKPTCRGTLKGVLIFNSMELGEFWYELVITCDEIAIKEETMHSLLSQHTTSKIIIENPNLHTVLLFTIENTNHNAFTSQPKQTCTVAPSSQEVIRINYRPTKINAPEDAEFYLSGVDSNGVLHSEYRFIFHGFGQMPKEQTVTRIYANVNSSNAGVVNFKNPFLTSSLVCLEYENTQDLQFNIRPELILQPLCDVQIPFTFSPRSLKAVRAKLRVRVQQLKDTEAGIDTADLLRMGESTIAEMLANTEVYTFVYPIEAIAEITLNETFAFLSCAARNSVSTTKSVPFESISKYPASDLQLFVEPINLKTMKTDTVFPIAQRSVTFSYKPATSALQSSSRIPQTLPAINASSQLTVVFSPMKPFACDVNLIIAVRNSGRYKLPLQLVANSPKPESVITVELAGSNSEGSYTLHITNIYNVYTEFKAFFSPTSSERFSVSPASGILEPAPNVAVNNPKTTQIRITCAPGSSQARGQLMVETKDVLFIWDVVSGFKKYVPPAGVSKVVCHDTA</sequence>
<dbReference type="GO" id="GO:0005929">
    <property type="term" value="C:cilium"/>
    <property type="evidence" value="ECO:0007669"/>
    <property type="project" value="TreeGrafter"/>
</dbReference>
<feature type="compositionally biased region" description="Polar residues" evidence="1">
    <location>
        <begin position="1268"/>
        <end position="1296"/>
    </location>
</feature>
<dbReference type="Pfam" id="PF14874">
    <property type="entry name" value="PapD-like"/>
    <property type="match status" value="1"/>
</dbReference>
<protein>
    <recommendedName>
        <fullName evidence="2">MSP domain-containing protein</fullName>
    </recommendedName>
</protein>
<dbReference type="VEuPathDB" id="GiardiaDB:GMRT_10041"/>
<evidence type="ECO:0000313" key="4">
    <source>
        <dbReference type="Proteomes" id="UP000315496"/>
    </source>
</evidence>
<dbReference type="InterPro" id="IPR013783">
    <property type="entry name" value="Ig-like_fold"/>
</dbReference>
<dbReference type="EMBL" id="VDLU01000002">
    <property type="protein sequence ID" value="TNJ28041.1"/>
    <property type="molecule type" value="Genomic_DNA"/>
</dbReference>
<feature type="domain" description="MSP" evidence="2">
    <location>
        <begin position="3727"/>
        <end position="3852"/>
    </location>
</feature>
<dbReference type="InterPro" id="IPR058952">
    <property type="entry name" value="Ig_CFAP47"/>
</dbReference>
<keyword evidence="4" id="KW-1185">Reference proteome</keyword>
<dbReference type="InterPro" id="IPR056343">
    <property type="entry name" value="CFAP47_dom"/>
</dbReference>
<gene>
    <name evidence="3" type="ORF">GMRT_10041</name>
</gene>
<dbReference type="Pfam" id="PF24529">
    <property type="entry name" value="CFAP47"/>
    <property type="match status" value="1"/>
</dbReference>
<evidence type="ECO:0000259" key="2">
    <source>
        <dbReference type="PROSITE" id="PS50202"/>
    </source>
</evidence>
<dbReference type="Pfam" id="PF26579">
    <property type="entry name" value="Ig_CFAP47"/>
    <property type="match status" value="1"/>
</dbReference>
<evidence type="ECO:0000313" key="3">
    <source>
        <dbReference type="EMBL" id="TNJ28041.1"/>
    </source>
</evidence>
<accession>A0A4Z1T6E4</accession>
<proteinExistence type="predicted"/>
<reference evidence="3 4" key="1">
    <citation type="submission" date="2019-05" db="EMBL/GenBank/DDBJ databases">
        <title>The compact genome of Giardia muris reveals important steps in the evolution of intestinal protozoan parasites.</title>
        <authorList>
            <person name="Xu F."/>
            <person name="Jimenez-Gonzalez A."/>
            <person name="Einarsson E."/>
            <person name="Astvaldsson A."/>
            <person name="Peirasmaki D."/>
            <person name="Eckmann L."/>
            <person name="Andersson J.O."/>
            <person name="Svard S.G."/>
            <person name="Jerlstrom-Hultqvist J."/>
        </authorList>
    </citation>
    <scope>NUCLEOTIDE SEQUENCE [LARGE SCALE GENOMIC DNA]</scope>
    <source>
        <strain evidence="3 4">Roberts-Thomson</strain>
    </source>
</reference>
<evidence type="ECO:0000256" key="1">
    <source>
        <dbReference type="SAM" id="MobiDB-lite"/>
    </source>
</evidence>
<dbReference type="InterPro" id="IPR000535">
    <property type="entry name" value="MSP_dom"/>
</dbReference>
<dbReference type="PANTHER" id="PTHR45912:SF3">
    <property type="entry name" value="CILIA- AND FLAGELLA-ASSOCIATED PROTEIN 47"/>
    <property type="match status" value="1"/>
</dbReference>